<dbReference type="SUPFAM" id="SSF51735">
    <property type="entry name" value="NAD(P)-binding Rossmann-fold domains"/>
    <property type="match status" value="1"/>
</dbReference>
<keyword evidence="5" id="KW-1185">Reference proteome</keyword>
<evidence type="ECO:0000313" key="5">
    <source>
        <dbReference type="Proteomes" id="UP001239445"/>
    </source>
</evidence>
<organism evidence="4 5">
    <name type="scientific">Echria macrotheca</name>
    <dbReference type="NCBI Taxonomy" id="438768"/>
    <lineage>
        <taxon>Eukaryota</taxon>
        <taxon>Fungi</taxon>
        <taxon>Dikarya</taxon>
        <taxon>Ascomycota</taxon>
        <taxon>Pezizomycotina</taxon>
        <taxon>Sordariomycetes</taxon>
        <taxon>Sordariomycetidae</taxon>
        <taxon>Sordariales</taxon>
        <taxon>Schizotheciaceae</taxon>
        <taxon>Echria</taxon>
    </lineage>
</organism>
<dbReference type="EMBL" id="MU839850">
    <property type="protein sequence ID" value="KAK1749953.1"/>
    <property type="molecule type" value="Genomic_DNA"/>
</dbReference>
<evidence type="ECO:0000259" key="3">
    <source>
        <dbReference type="Pfam" id="PF05368"/>
    </source>
</evidence>
<evidence type="ECO:0000256" key="2">
    <source>
        <dbReference type="ARBA" id="ARBA00023002"/>
    </source>
</evidence>
<proteinExistence type="predicted"/>
<reference evidence="4" key="1">
    <citation type="submission" date="2023-06" db="EMBL/GenBank/DDBJ databases">
        <title>Genome-scale phylogeny and comparative genomics of the fungal order Sordariales.</title>
        <authorList>
            <consortium name="Lawrence Berkeley National Laboratory"/>
            <person name="Hensen N."/>
            <person name="Bonometti L."/>
            <person name="Westerberg I."/>
            <person name="Brannstrom I.O."/>
            <person name="Guillou S."/>
            <person name="Cros-Aarteil S."/>
            <person name="Calhoun S."/>
            <person name="Haridas S."/>
            <person name="Kuo A."/>
            <person name="Mondo S."/>
            <person name="Pangilinan J."/>
            <person name="Riley R."/>
            <person name="Labutti K."/>
            <person name="Andreopoulos B."/>
            <person name="Lipzen A."/>
            <person name="Chen C."/>
            <person name="Yanf M."/>
            <person name="Daum C."/>
            <person name="Ng V."/>
            <person name="Clum A."/>
            <person name="Steindorff A."/>
            <person name="Ohm R."/>
            <person name="Martin F."/>
            <person name="Silar P."/>
            <person name="Natvig D."/>
            <person name="Lalanne C."/>
            <person name="Gautier V."/>
            <person name="Ament-Velasquez S.L."/>
            <person name="Kruys A."/>
            <person name="Hutchinson M.I."/>
            <person name="Powell A.J."/>
            <person name="Barry K."/>
            <person name="Miller A.N."/>
            <person name="Grigoriev I.V."/>
            <person name="Debuchy R."/>
            <person name="Gladieux P."/>
            <person name="Thoren M.H."/>
            <person name="Johannesson H."/>
        </authorList>
    </citation>
    <scope>NUCLEOTIDE SEQUENCE</scope>
    <source>
        <strain evidence="4">PSN4</strain>
    </source>
</reference>
<sequence length="341" mass="36955">MRHRAPPAMTRIAIAGGGGFAFILAQEITSQSANPVLLISRNPHPEFETSLPEIQIAQVPSYSDIDALRYALQGIDLVISTVSNADQLNLIDAARRARVSHFVPSEFEGDLAHRPAGEDPLDRGFGAARALLERYHREGRMRYTVVSCGILMERFAPGGMGAYVNMGLSQGVVEAGAYLVDVAAGTAEVVLGMREEGAGGGGDAMVGLTSVFDVARFLGGAIEAGGLESWPREVRMRGDVMSVREVVGTCSTARRVPFRMITRTYREAQALAEEARRENDAARWFYYQRLLQTASGRYHVRGVNMAAVLGPQTAQAAGGAGAVFRPMRFRTWLEQVWGPAL</sequence>
<evidence type="ECO:0000313" key="4">
    <source>
        <dbReference type="EMBL" id="KAK1749953.1"/>
    </source>
</evidence>
<comment type="caution">
    <text evidence="4">The sequence shown here is derived from an EMBL/GenBank/DDBJ whole genome shotgun (WGS) entry which is preliminary data.</text>
</comment>
<dbReference type="InterPro" id="IPR051609">
    <property type="entry name" value="NmrA/Isoflavone_reductase-like"/>
</dbReference>
<name>A0AAJ0F430_9PEZI</name>
<dbReference type="PANTHER" id="PTHR47706">
    <property type="entry name" value="NMRA-LIKE FAMILY PROTEIN"/>
    <property type="match status" value="1"/>
</dbReference>
<dbReference type="Proteomes" id="UP001239445">
    <property type="component" value="Unassembled WGS sequence"/>
</dbReference>
<accession>A0AAJ0F430</accession>
<protein>
    <recommendedName>
        <fullName evidence="3">NmrA-like domain-containing protein</fullName>
    </recommendedName>
</protein>
<evidence type="ECO:0000256" key="1">
    <source>
        <dbReference type="ARBA" id="ARBA00022857"/>
    </source>
</evidence>
<keyword evidence="1" id="KW-0521">NADP</keyword>
<dbReference type="InterPro" id="IPR008030">
    <property type="entry name" value="NmrA-like"/>
</dbReference>
<dbReference type="PANTHER" id="PTHR47706:SF5">
    <property type="entry name" value="ISOFLAVONE REDUCTASE"/>
    <property type="match status" value="1"/>
</dbReference>
<feature type="domain" description="NmrA-like" evidence="3">
    <location>
        <begin position="62"/>
        <end position="155"/>
    </location>
</feature>
<dbReference type="InterPro" id="IPR036291">
    <property type="entry name" value="NAD(P)-bd_dom_sf"/>
</dbReference>
<dbReference type="AlphaFoldDB" id="A0AAJ0F430"/>
<gene>
    <name evidence="4" type="ORF">QBC47DRAFT_332699</name>
</gene>
<dbReference type="GO" id="GO:0016491">
    <property type="term" value="F:oxidoreductase activity"/>
    <property type="evidence" value="ECO:0007669"/>
    <property type="project" value="UniProtKB-KW"/>
</dbReference>
<dbReference type="Pfam" id="PF05368">
    <property type="entry name" value="NmrA"/>
    <property type="match status" value="1"/>
</dbReference>
<dbReference type="Gene3D" id="3.40.50.720">
    <property type="entry name" value="NAD(P)-binding Rossmann-like Domain"/>
    <property type="match status" value="1"/>
</dbReference>
<keyword evidence="2" id="KW-0560">Oxidoreductase</keyword>